<comment type="caution">
    <text evidence="4">The sequence shown here is derived from an EMBL/GenBank/DDBJ whole genome shotgun (WGS) entry which is preliminary data.</text>
</comment>
<evidence type="ECO:0000259" key="3">
    <source>
        <dbReference type="SMART" id="SM00852"/>
    </source>
</evidence>
<dbReference type="EMBL" id="QLTW01000039">
    <property type="protein sequence ID" value="MBT9145005.1"/>
    <property type="molecule type" value="Genomic_DNA"/>
</dbReference>
<accession>A0A9E2F649</accession>
<organism evidence="4 5">
    <name type="scientific">Psychracetigena formicireducens</name>
    <dbReference type="NCBI Taxonomy" id="2986056"/>
    <lineage>
        <taxon>Bacteria</taxon>
        <taxon>Bacillati</taxon>
        <taxon>Candidatus Lithacetigenota</taxon>
        <taxon>Candidatus Psychracetigena</taxon>
    </lineage>
</organism>
<sequence length="158" mass="17077">MKAGIVILSTRSSRGEREDLSTPTLIETLSSMGFVVAGSYLIEDSTEKLKNLLIKMVDEDKLDLIITSGGTGLSPLDVTPEGTLMVLDREAKGIAEAIRIHSLKYTPMAMLSRGVAGIRNSSLIINLPGSPRAIKEILEFLHPAIMHALPIIQGKIIE</sequence>
<proteinExistence type="predicted"/>
<dbReference type="NCBIfam" id="TIGR00177">
    <property type="entry name" value="molyb_syn"/>
    <property type="match status" value="1"/>
</dbReference>
<reference evidence="4 5" key="1">
    <citation type="journal article" date="2021" name="bioRxiv">
        <title>Unique metabolic strategies in Hadean analogues reveal hints for primordial physiology.</title>
        <authorList>
            <person name="Nobu M.K."/>
            <person name="Nakai R."/>
            <person name="Tamazawa S."/>
            <person name="Mori H."/>
            <person name="Toyoda A."/>
            <person name="Ijiri A."/>
            <person name="Suzuki S."/>
            <person name="Kurokawa K."/>
            <person name="Kamagata Y."/>
            <person name="Tamaki H."/>
        </authorList>
    </citation>
    <scope>NUCLEOTIDE SEQUENCE [LARGE SCALE GENOMIC DNA]</scope>
    <source>
        <strain evidence="4">BS525</strain>
    </source>
</reference>
<feature type="domain" description="MoaB/Mog" evidence="3">
    <location>
        <begin position="4"/>
        <end position="148"/>
    </location>
</feature>
<evidence type="ECO:0000313" key="4">
    <source>
        <dbReference type="EMBL" id="MBT9145005.1"/>
    </source>
</evidence>
<dbReference type="CDD" id="cd00886">
    <property type="entry name" value="MogA_MoaB"/>
    <property type="match status" value="1"/>
</dbReference>
<evidence type="ECO:0000256" key="1">
    <source>
        <dbReference type="ARBA" id="ARBA00005046"/>
    </source>
</evidence>
<evidence type="ECO:0000313" key="5">
    <source>
        <dbReference type="Proteomes" id="UP000811545"/>
    </source>
</evidence>
<evidence type="ECO:0000256" key="2">
    <source>
        <dbReference type="ARBA" id="ARBA00023150"/>
    </source>
</evidence>
<dbReference type="PANTHER" id="PTHR43764">
    <property type="entry name" value="MOLYBDENUM COFACTOR BIOSYNTHESIS"/>
    <property type="match status" value="1"/>
</dbReference>
<dbReference type="GO" id="GO:0061598">
    <property type="term" value="F:molybdopterin adenylyltransferase activity"/>
    <property type="evidence" value="ECO:0007669"/>
    <property type="project" value="UniProtKB-EC"/>
</dbReference>
<dbReference type="Gene3D" id="3.40.980.10">
    <property type="entry name" value="MoaB/Mog-like domain"/>
    <property type="match status" value="1"/>
</dbReference>
<dbReference type="Proteomes" id="UP000811545">
    <property type="component" value="Unassembled WGS sequence"/>
</dbReference>
<dbReference type="Pfam" id="PF00994">
    <property type="entry name" value="MoCF_biosynth"/>
    <property type="match status" value="1"/>
</dbReference>
<keyword evidence="4" id="KW-0808">Transferase</keyword>
<dbReference type="InterPro" id="IPR051920">
    <property type="entry name" value="MPT_Adenylyltrnsfr/MoaC-Rel"/>
</dbReference>
<name>A0A9E2F649_PSYF1</name>
<dbReference type="AlphaFoldDB" id="A0A9E2F649"/>
<gene>
    <name evidence="4" type="primary">mog</name>
    <name evidence="4" type="ORF">DDT42_00869</name>
</gene>
<dbReference type="InterPro" id="IPR036425">
    <property type="entry name" value="MoaB/Mog-like_dom_sf"/>
</dbReference>
<dbReference type="EC" id="2.7.7.75" evidence="4"/>
<dbReference type="PANTHER" id="PTHR43764:SF1">
    <property type="entry name" value="MOLYBDOPTERIN MOLYBDOTRANSFERASE"/>
    <property type="match status" value="1"/>
</dbReference>
<keyword evidence="4" id="KW-0548">Nucleotidyltransferase</keyword>
<dbReference type="GO" id="GO:0006777">
    <property type="term" value="P:Mo-molybdopterin cofactor biosynthetic process"/>
    <property type="evidence" value="ECO:0007669"/>
    <property type="project" value="UniProtKB-KW"/>
</dbReference>
<dbReference type="SUPFAM" id="SSF53218">
    <property type="entry name" value="Molybdenum cofactor biosynthesis proteins"/>
    <property type="match status" value="1"/>
</dbReference>
<comment type="pathway">
    <text evidence="1">Cofactor biosynthesis; molybdopterin biosynthesis.</text>
</comment>
<dbReference type="InterPro" id="IPR001453">
    <property type="entry name" value="MoaB/Mog_dom"/>
</dbReference>
<keyword evidence="2" id="KW-0501">Molybdenum cofactor biosynthesis</keyword>
<protein>
    <submittedName>
        <fullName evidence="4">Molybdopterin adenylyltransferase</fullName>
        <ecNumber evidence="4">2.7.7.75</ecNumber>
    </submittedName>
</protein>
<dbReference type="SMART" id="SM00852">
    <property type="entry name" value="MoCF_biosynth"/>
    <property type="match status" value="1"/>
</dbReference>